<reference evidence="3" key="2">
    <citation type="submission" date="2023-06" db="EMBL/GenBank/DDBJ databases">
        <authorList>
            <consortium name="Lawrence Berkeley National Laboratory"/>
            <person name="Mondo S.J."/>
            <person name="Hensen N."/>
            <person name="Bonometti L."/>
            <person name="Westerberg I."/>
            <person name="Brannstrom I.O."/>
            <person name="Guillou S."/>
            <person name="Cros-Aarteil S."/>
            <person name="Calhoun S."/>
            <person name="Haridas S."/>
            <person name="Kuo A."/>
            <person name="Pangilinan J."/>
            <person name="Riley R."/>
            <person name="Labutti K."/>
            <person name="Andreopoulos B."/>
            <person name="Lipzen A."/>
            <person name="Chen C."/>
            <person name="Yanf M."/>
            <person name="Daum C."/>
            <person name="Ng V."/>
            <person name="Clum A."/>
            <person name="Steindorff A."/>
            <person name="Ohm R."/>
            <person name="Martin F."/>
            <person name="Silar P."/>
            <person name="Natvig D."/>
            <person name="Lalanne C."/>
            <person name="Gautier V."/>
            <person name="Ament-Velasquez S.L."/>
            <person name="Kruys A."/>
            <person name="Hutchinson M.I."/>
            <person name="Powell A.J."/>
            <person name="Barry K."/>
            <person name="Miller A.N."/>
            <person name="Grigoriev I.V."/>
            <person name="Debuchy R."/>
            <person name="Gladieux P."/>
            <person name="Thoren M.H."/>
            <person name="Johannesson H."/>
        </authorList>
    </citation>
    <scope>NUCLEOTIDE SEQUENCE</scope>
    <source>
        <strain evidence="3">PSN324</strain>
    </source>
</reference>
<feature type="compositionally biased region" description="Low complexity" evidence="1">
    <location>
        <begin position="200"/>
        <end position="232"/>
    </location>
</feature>
<keyword evidence="2" id="KW-0732">Signal</keyword>
<evidence type="ECO:0000313" key="3">
    <source>
        <dbReference type="EMBL" id="KAK4466368.1"/>
    </source>
</evidence>
<organism evidence="3 4">
    <name type="scientific">Cladorrhinum samala</name>
    <dbReference type="NCBI Taxonomy" id="585594"/>
    <lineage>
        <taxon>Eukaryota</taxon>
        <taxon>Fungi</taxon>
        <taxon>Dikarya</taxon>
        <taxon>Ascomycota</taxon>
        <taxon>Pezizomycotina</taxon>
        <taxon>Sordariomycetes</taxon>
        <taxon>Sordariomycetidae</taxon>
        <taxon>Sordariales</taxon>
        <taxon>Podosporaceae</taxon>
        <taxon>Cladorrhinum</taxon>
    </lineage>
</organism>
<accession>A0AAV9I002</accession>
<evidence type="ECO:0000256" key="1">
    <source>
        <dbReference type="SAM" id="MobiDB-lite"/>
    </source>
</evidence>
<evidence type="ECO:0000313" key="4">
    <source>
        <dbReference type="Proteomes" id="UP001321749"/>
    </source>
</evidence>
<protein>
    <recommendedName>
        <fullName evidence="5">Infection structure specific protein</fullName>
    </recommendedName>
</protein>
<feature type="chain" id="PRO_5043317244" description="Infection structure specific protein" evidence="2">
    <location>
        <begin position="18"/>
        <end position="255"/>
    </location>
</feature>
<reference evidence="3" key="1">
    <citation type="journal article" date="2023" name="Mol. Phylogenet. Evol.">
        <title>Genome-scale phylogeny and comparative genomics of the fungal order Sordariales.</title>
        <authorList>
            <person name="Hensen N."/>
            <person name="Bonometti L."/>
            <person name="Westerberg I."/>
            <person name="Brannstrom I.O."/>
            <person name="Guillou S."/>
            <person name="Cros-Aarteil S."/>
            <person name="Calhoun S."/>
            <person name="Haridas S."/>
            <person name="Kuo A."/>
            <person name="Mondo S."/>
            <person name="Pangilinan J."/>
            <person name="Riley R."/>
            <person name="LaButti K."/>
            <person name="Andreopoulos B."/>
            <person name="Lipzen A."/>
            <person name="Chen C."/>
            <person name="Yan M."/>
            <person name="Daum C."/>
            <person name="Ng V."/>
            <person name="Clum A."/>
            <person name="Steindorff A."/>
            <person name="Ohm R.A."/>
            <person name="Martin F."/>
            <person name="Silar P."/>
            <person name="Natvig D.O."/>
            <person name="Lalanne C."/>
            <person name="Gautier V."/>
            <person name="Ament-Velasquez S.L."/>
            <person name="Kruys A."/>
            <person name="Hutchinson M.I."/>
            <person name="Powell A.J."/>
            <person name="Barry K."/>
            <person name="Miller A.N."/>
            <person name="Grigoriev I.V."/>
            <person name="Debuchy R."/>
            <person name="Gladieux P."/>
            <person name="Hiltunen Thoren M."/>
            <person name="Johannesson H."/>
        </authorList>
    </citation>
    <scope>NUCLEOTIDE SEQUENCE</scope>
    <source>
        <strain evidence="3">PSN324</strain>
    </source>
</reference>
<feature type="region of interest" description="Disordered" evidence="1">
    <location>
        <begin position="19"/>
        <end position="42"/>
    </location>
</feature>
<name>A0AAV9I002_9PEZI</name>
<dbReference type="Proteomes" id="UP001321749">
    <property type="component" value="Unassembled WGS sequence"/>
</dbReference>
<keyword evidence="4" id="KW-1185">Reference proteome</keyword>
<feature type="signal peptide" evidence="2">
    <location>
        <begin position="1"/>
        <end position="17"/>
    </location>
</feature>
<comment type="caution">
    <text evidence="3">The sequence shown here is derived from an EMBL/GenBank/DDBJ whole genome shotgun (WGS) entry which is preliminary data.</text>
</comment>
<gene>
    <name evidence="3" type="ORF">QBC42DRAFT_282448</name>
</gene>
<sequence length="255" mass="26033">MHLSTLVLVGAAAVAVAQTSTPSDTSTATGSPTSVLPSTSVGGSFIIPRPTTTQSPCNSLYWEFSSNPKLIPPPVLGDWLAESTRKYFETYNPSTVTRTPQYGPPTDEQINEACSARLAERTLTDLPESVATVYSSFTSEWSSFVATAKTQAKSIASVCSSAGQTFEASILLEIVATEQADCVSAWKLSYPGSTTSDLPSTTSGSQSTLTTTTASGSGAAGTSSTSSTPSTAGAARETGFAVAAVMAAAGVVGLL</sequence>
<evidence type="ECO:0000256" key="2">
    <source>
        <dbReference type="SAM" id="SignalP"/>
    </source>
</evidence>
<dbReference type="AlphaFoldDB" id="A0AAV9I002"/>
<feature type="region of interest" description="Disordered" evidence="1">
    <location>
        <begin position="192"/>
        <end position="232"/>
    </location>
</feature>
<dbReference type="EMBL" id="MU864932">
    <property type="protein sequence ID" value="KAK4466368.1"/>
    <property type="molecule type" value="Genomic_DNA"/>
</dbReference>
<proteinExistence type="predicted"/>
<evidence type="ECO:0008006" key="5">
    <source>
        <dbReference type="Google" id="ProtNLM"/>
    </source>
</evidence>